<feature type="region of interest" description="Disordered" evidence="1">
    <location>
        <begin position="1"/>
        <end position="195"/>
    </location>
</feature>
<keyword evidence="3" id="KW-1185">Reference proteome</keyword>
<dbReference type="AlphaFoldDB" id="A0A6G1GTT0"/>
<feature type="compositionally biased region" description="Low complexity" evidence="1">
    <location>
        <begin position="35"/>
        <end position="48"/>
    </location>
</feature>
<feature type="compositionally biased region" description="Basic and acidic residues" evidence="1">
    <location>
        <begin position="72"/>
        <end position="85"/>
    </location>
</feature>
<evidence type="ECO:0000313" key="3">
    <source>
        <dbReference type="Proteomes" id="UP000800041"/>
    </source>
</evidence>
<accession>A0A6G1GTT0</accession>
<dbReference type="OrthoDB" id="5419162at2759"/>
<protein>
    <submittedName>
        <fullName evidence="2">Uncharacterized protein</fullName>
    </submittedName>
</protein>
<feature type="compositionally biased region" description="Low complexity" evidence="1">
    <location>
        <begin position="152"/>
        <end position="163"/>
    </location>
</feature>
<dbReference type="Proteomes" id="UP000800041">
    <property type="component" value="Unassembled WGS sequence"/>
</dbReference>
<dbReference type="EMBL" id="ML977168">
    <property type="protein sequence ID" value="KAF1984361.1"/>
    <property type="molecule type" value="Genomic_DNA"/>
</dbReference>
<reference evidence="2" key="1">
    <citation type="journal article" date="2020" name="Stud. Mycol.">
        <title>101 Dothideomycetes genomes: a test case for predicting lifestyles and emergence of pathogens.</title>
        <authorList>
            <person name="Haridas S."/>
            <person name="Albert R."/>
            <person name="Binder M."/>
            <person name="Bloem J."/>
            <person name="Labutti K."/>
            <person name="Salamov A."/>
            <person name="Andreopoulos B."/>
            <person name="Baker S."/>
            <person name="Barry K."/>
            <person name="Bills G."/>
            <person name="Bluhm B."/>
            <person name="Cannon C."/>
            <person name="Castanera R."/>
            <person name="Culley D."/>
            <person name="Daum C."/>
            <person name="Ezra D."/>
            <person name="Gonzalez J."/>
            <person name="Henrissat B."/>
            <person name="Kuo A."/>
            <person name="Liang C."/>
            <person name="Lipzen A."/>
            <person name="Lutzoni F."/>
            <person name="Magnuson J."/>
            <person name="Mondo S."/>
            <person name="Nolan M."/>
            <person name="Ohm R."/>
            <person name="Pangilinan J."/>
            <person name="Park H.-J."/>
            <person name="Ramirez L."/>
            <person name="Alfaro M."/>
            <person name="Sun H."/>
            <person name="Tritt A."/>
            <person name="Yoshinaga Y."/>
            <person name="Zwiers L.-H."/>
            <person name="Turgeon B."/>
            <person name="Goodwin S."/>
            <person name="Spatafora J."/>
            <person name="Crous P."/>
            <person name="Grigoriev I."/>
        </authorList>
    </citation>
    <scope>NUCLEOTIDE SEQUENCE</scope>
    <source>
        <strain evidence="2">CBS 113979</strain>
    </source>
</reference>
<organism evidence="2 3">
    <name type="scientific">Aulographum hederae CBS 113979</name>
    <dbReference type="NCBI Taxonomy" id="1176131"/>
    <lineage>
        <taxon>Eukaryota</taxon>
        <taxon>Fungi</taxon>
        <taxon>Dikarya</taxon>
        <taxon>Ascomycota</taxon>
        <taxon>Pezizomycotina</taxon>
        <taxon>Dothideomycetes</taxon>
        <taxon>Pleosporomycetidae</taxon>
        <taxon>Aulographales</taxon>
        <taxon>Aulographaceae</taxon>
    </lineage>
</organism>
<evidence type="ECO:0000256" key="1">
    <source>
        <dbReference type="SAM" id="MobiDB-lite"/>
    </source>
</evidence>
<gene>
    <name evidence="2" type="ORF">K402DRAFT_422885</name>
</gene>
<sequence>MDEIEKDPEIAAAMGFSNFGGNGNKRRKFNHLDDAFTGAGTAKSKGGAPNSQTGANSVELGVRQKPANVDVGPREMEPEERKADGGEAGLTTDDDDAPGGVGVDVEAQEPKAQEKEKGKAKQKQKQKQSAPVGLAGFLARGKALKDPPPTANPNESGNGPNPSFQANNSATPEKVETGPSASRITSAVGEVPKYENLTQEDLYRWRRGVRNEHGDIAYYSPSFVEDPWKD</sequence>
<feature type="compositionally biased region" description="Basic and acidic residues" evidence="1">
    <location>
        <begin position="108"/>
        <end position="119"/>
    </location>
</feature>
<evidence type="ECO:0000313" key="2">
    <source>
        <dbReference type="EMBL" id="KAF1984361.1"/>
    </source>
</evidence>
<name>A0A6G1GTT0_9PEZI</name>
<proteinExistence type="predicted"/>